<comment type="caution">
    <text evidence="1">The sequence shown here is derived from an EMBL/GenBank/DDBJ whole genome shotgun (WGS) entry which is preliminary data.</text>
</comment>
<accession>A0ABN9DGM6</accession>
<proteinExistence type="predicted"/>
<evidence type="ECO:0000313" key="2">
    <source>
        <dbReference type="Proteomes" id="UP001162483"/>
    </source>
</evidence>
<dbReference type="Proteomes" id="UP001162483">
    <property type="component" value="Unassembled WGS sequence"/>
</dbReference>
<evidence type="ECO:0000313" key="1">
    <source>
        <dbReference type="EMBL" id="CAI9571733.1"/>
    </source>
</evidence>
<sequence>MVGSTGGWAQVGGTGGHRWVGTGGWHFWAQVEWHRWVHCWAQVGALLGTGG</sequence>
<protein>
    <submittedName>
        <fullName evidence="1">Uncharacterized protein</fullName>
    </submittedName>
</protein>
<reference evidence="1" key="1">
    <citation type="submission" date="2023-05" db="EMBL/GenBank/DDBJ databases">
        <authorList>
            <person name="Stuckert A."/>
        </authorList>
    </citation>
    <scope>NUCLEOTIDE SEQUENCE</scope>
</reference>
<dbReference type="EMBL" id="CATNWA010014432">
    <property type="protein sequence ID" value="CAI9571733.1"/>
    <property type="molecule type" value="Genomic_DNA"/>
</dbReference>
<organism evidence="1 2">
    <name type="scientific">Staurois parvus</name>
    <dbReference type="NCBI Taxonomy" id="386267"/>
    <lineage>
        <taxon>Eukaryota</taxon>
        <taxon>Metazoa</taxon>
        <taxon>Chordata</taxon>
        <taxon>Craniata</taxon>
        <taxon>Vertebrata</taxon>
        <taxon>Euteleostomi</taxon>
        <taxon>Amphibia</taxon>
        <taxon>Batrachia</taxon>
        <taxon>Anura</taxon>
        <taxon>Neobatrachia</taxon>
        <taxon>Ranoidea</taxon>
        <taxon>Ranidae</taxon>
        <taxon>Staurois</taxon>
    </lineage>
</organism>
<name>A0ABN9DGM6_9NEOB</name>
<gene>
    <name evidence="1" type="ORF">SPARVUS_LOCUS7293882</name>
</gene>
<keyword evidence="2" id="KW-1185">Reference proteome</keyword>